<evidence type="ECO:0000256" key="7">
    <source>
        <dbReference type="SAM" id="MobiDB-lite"/>
    </source>
</evidence>
<dbReference type="PROSITE" id="PS00108">
    <property type="entry name" value="PROTEIN_KINASE_ST"/>
    <property type="match status" value="1"/>
</dbReference>
<dbReference type="Pfam" id="PF00069">
    <property type="entry name" value="Pkinase"/>
    <property type="match status" value="2"/>
</dbReference>
<dbReference type="EC" id="2.7.11.1" evidence="1"/>
<name>A0A2X0MKG1_9BASI</name>
<feature type="compositionally biased region" description="Acidic residues" evidence="7">
    <location>
        <begin position="113"/>
        <end position="153"/>
    </location>
</feature>
<gene>
    <name evidence="9" type="primary">BQ5605_C031g10984</name>
    <name evidence="9" type="ORF">BQ5605_C031G10984</name>
</gene>
<keyword evidence="4" id="KW-0547">Nucleotide-binding</keyword>
<evidence type="ECO:0000256" key="1">
    <source>
        <dbReference type="ARBA" id="ARBA00012513"/>
    </source>
</evidence>
<keyword evidence="3" id="KW-0808">Transferase</keyword>
<evidence type="ECO:0000256" key="4">
    <source>
        <dbReference type="ARBA" id="ARBA00022741"/>
    </source>
</evidence>
<dbReference type="EMBL" id="FQNC01000068">
    <property type="protein sequence ID" value="SGZ06967.1"/>
    <property type="molecule type" value="Genomic_DNA"/>
</dbReference>
<dbReference type="SMART" id="SM00220">
    <property type="entry name" value="S_TKc"/>
    <property type="match status" value="1"/>
</dbReference>
<evidence type="ECO:0000313" key="10">
    <source>
        <dbReference type="Proteomes" id="UP000249464"/>
    </source>
</evidence>
<evidence type="ECO:0000256" key="3">
    <source>
        <dbReference type="ARBA" id="ARBA00022679"/>
    </source>
</evidence>
<feature type="region of interest" description="Disordered" evidence="7">
    <location>
        <begin position="89"/>
        <end position="161"/>
    </location>
</feature>
<dbReference type="Gene3D" id="3.30.200.20">
    <property type="entry name" value="Phosphorylase Kinase, domain 1"/>
    <property type="match status" value="1"/>
</dbReference>
<dbReference type="GO" id="GO:0004674">
    <property type="term" value="F:protein serine/threonine kinase activity"/>
    <property type="evidence" value="ECO:0007669"/>
    <property type="project" value="UniProtKB-KW"/>
</dbReference>
<dbReference type="GO" id="GO:0005634">
    <property type="term" value="C:nucleus"/>
    <property type="evidence" value="ECO:0007669"/>
    <property type="project" value="TreeGrafter"/>
</dbReference>
<evidence type="ECO:0000313" key="9">
    <source>
        <dbReference type="EMBL" id="SGZ06967.1"/>
    </source>
</evidence>
<dbReference type="InterPro" id="IPR000719">
    <property type="entry name" value="Prot_kinase_dom"/>
</dbReference>
<dbReference type="STRING" id="796604.A0A2X0MKG1"/>
<evidence type="ECO:0000256" key="6">
    <source>
        <dbReference type="ARBA" id="ARBA00022840"/>
    </source>
</evidence>
<dbReference type="CDD" id="cd14019">
    <property type="entry name" value="STKc_Cdc7"/>
    <property type="match status" value="1"/>
</dbReference>
<feature type="domain" description="Protein kinase" evidence="8">
    <location>
        <begin position="182"/>
        <end position="661"/>
    </location>
</feature>
<organism evidence="9 10">
    <name type="scientific">Microbotryum silenes-dioicae</name>
    <dbReference type="NCBI Taxonomy" id="796604"/>
    <lineage>
        <taxon>Eukaryota</taxon>
        <taxon>Fungi</taxon>
        <taxon>Dikarya</taxon>
        <taxon>Basidiomycota</taxon>
        <taxon>Pucciniomycotina</taxon>
        <taxon>Microbotryomycetes</taxon>
        <taxon>Microbotryales</taxon>
        <taxon>Microbotryaceae</taxon>
        <taxon>Microbotryum</taxon>
    </lineage>
</organism>
<keyword evidence="5" id="KW-0418">Kinase</keyword>
<proteinExistence type="predicted"/>
<accession>A0A2X0MKG1</accession>
<dbReference type="InterPro" id="IPR008271">
    <property type="entry name" value="Ser/Thr_kinase_AS"/>
</dbReference>
<dbReference type="PROSITE" id="PS50011">
    <property type="entry name" value="PROTEIN_KINASE_DOM"/>
    <property type="match status" value="1"/>
</dbReference>
<protein>
    <recommendedName>
        <fullName evidence="1">non-specific serine/threonine protein kinase</fullName>
        <ecNumber evidence="1">2.7.11.1</ecNumber>
    </recommendedName>
</protein>
<dbReference type="AlphaFoldDB" id="A0A2X0MKG1"/>
<keyword evidence="10" id="KW-1185">Reference proteome</keyword>
<dbReference type="InterPro" id="IPR011009">
    <property type="entry name" value="Kinase-like_dom_sf"/>
</dbReference>
<dbReference type="SUPFAM" id="SSF56112">
    <property type="entry name" value="Protein kinase-like (PK-like)"/>
    <property type="match status" value="1"/>
</dbReference>
<feature type="region of interest" description="Disordered" evidence="7">
    <location>
        <begin position="1"/>
        <end position="38"/>
    </location>
</feature>
<dbReference type="Gene3D" id="1.10.510.10">
    <property type="entry name" value="Transferase(Phosphotransferase) domain 1"/>
    <property type="match status" value="2"/>
</dbReference>
<keyword evidence="6" id="KW-0067">ATP-binding</keyword>
<dbReference type="GO" id="GO:0044773">
    <property type="term" value="P:mitotic DNA damage checkpoint signaling"/>
    <property type="evidence" value="ECO:0007669"/>
    <property type="project" value="TreeGrafter"/>
</dbReference>
<dbReference type="PANTHER" id="PTHR44167:SF23">
    <property type="entry name" value="CDC7 KINASE, ISOFORM A-RELATED"/>
    <property type="match status" value="1"/>
</dbReference>
<dbReference type="GO" id="GO:0005524">
    <property type="term" value="F:ATP binding"/>
    <property type="evidence" value="ECO:0007669"/>
    <property type="project" value="UniProtKB-KW"/>
</dbReference>
<evidence type="ECO:0000256" key="2">
    <source>
        <dbReference type="ARBA" id="ARBA00022527"/>
    </source>
</evidence>
<reference evidence="9 10" key="1">
    <citation type="submission" date="2016-11" db="EMBL/GenBank/DDBJ databases">
        <authorList>
            <person name="Jaros S."/>
            <person name="Januszkiewicz K."/>
            <person name="Wedrychowicz H."/>
        </authorList>
    </citation>
    <scope>NUCLEOTIDE SEQUENCE [LARGE SCALE GENOMIC DNA]</scope>
</reference>
<dbReference type="Proteomes" id="UP000249464">
    <property type="component" value="Unassembled WGS sequence"/>
</dbReference>
<dbReference type="PANTHER" id="PTHR44167">
    <property type="entry name" value="OVARIAN-SPECIFIC SERINE/THREONINE-PROTEIN KINASE LOK-RELATED"/>
    <property type="match status" value="1"/>
</dbReference>
<evidence type="ECO:0000256" key="5">
    <source>
        <dbReference type="ARBA" id="ARBA00022777"/>
    </source>
</evidence>
<sequence length="680" mass="77754">MTTRSGKTLMATPRTTRPSQLSRTPLNDVVQNGTTQHPKDIASNLRSIAKEESEFDIERLITPQKEILTMKAATTAAEANTADLHMKVASNGESDVTGDDKRPLHPGWRAYDEYDDDEDEEEIEEEEEEGEEEEEEAEVEEDEEEEEDEDEEMDSRSDGEKDALRYEMHQVETMVPYLKDNYKLIDRLGEGTFSSVYKAIDLRHDDYDNSSWEASEKHGRPSCEGPNGQVYVAIKRIYVTSSPVRIQNELDILNVLRGKDNIAYLIDAMRHDDQVIAIMPFSRHQDIRTYYRTASIPLMRSYFACLFRALAGTHVHHIIHRDVKPANFLFDVTKGTGVLCDYGLAQKIGGDEWYEWKSECLHSLPGPSWGGLDGRHKSREMMEKLAPGVAPGLNAGLHGVRMPRPINLHDQVTKSQQDWKEWSKAYRAKIVEDPIIGGQMRTEALRRQPWWAPESWVEDLRLKAKERVGFYKGWRSALQSAPVPKDRIGFLKEDRRPSVRANRAGTRGFRAPEVLLKCPDQTVALDIWSAGIILLCFLTRRFPFFNSNDDTEALAEIGTIFGKRKMERCAALHNRTFVTNIPHLESPPHPNLHALVKSLNPAIFVENSPNPYGPIPSSKEDDQKWYTDSPLYHAVDLMKRCLELDCTKRWTAEECLEHPFFDGAFDSGMGVLCERDERFW</sequence>
<keyword evidence="2" id="KW-0723">Serine/threonine-protein kinase</keyword>
<feature type="compositionally biased region" description="Polar residues" evidence="7">
    <location>
        <begin position="13"/>
        <end position="36"/>
    </location>
</feature>
<evidence type="ECO:0000259" key="8">
    <source>
        <dbReference type="PROSITE" id="PS50011"/>
    </source>
</evidence>